<dbReference type="EMBL" id="BPPX01000040">
    <property type="protein sequence ID" value="GJC89302.1"/>
    <property type="molecule type" value="Genomic_DNA"/>
</dbReference>
<keyword evidence="2" id="KW-1185">Reference proteome</keyword>
<gene>
    <name evidence="1" type="ORF">ColLi_12140</name>
</gene>
<evidence type="ECO:0000313" key="2">
    <source>
        <dbReference type="Proteomes" id="UP001055172"/>
    </source>
</evidence>
<sequence length="113" mass="12633">MSSICSLQWELYRHKGRHRTLCDLFDVPVEACQDAISAAYLGRLQGLFPGMAHCLDAILNQGVQDHLGPGQQETPFPVPPACTSSDVELYVYKNPCALAFPRTRRRGSRVMEQ</sequence>
<comment type="caution">
    <text evidence="1">The sequence shown here is derived from an EMBL/GenBank/DDBJ whole genome shotgun (WGS) entry which is preliminary data.</text>
</comment>
<reference evidence="1 2" key="1">
    <citation type="submission" date="2021-07" db="EMBL/GenBank/DDBJ databases">
        <title>Genome data of Colletotrichum spaethianum.</title>
        <authorList>
            <person name="Utami Y.D."/>
            <person name="Hiruma K."/>
        </authorList>
    </citation>
    <scope>NUCLEOTIDE SEQUENCE [LARGE SCALE GENOMIC DNA]</scope>
    <source>
        <strain evidence="1 2">MAFF 242679</strain>
    </source>
</reference>
<proteinExistence type="predicted"/>
<name>A0AA37GYE0_9PEZI</name>
<accession>A0AA37GYE0</accession>
<protein>
    <submittedName>
        <fullName evidence="1">Uncharacterized protein</fullName>
    </submittedName>
</protein>
<evidence type="ECO:0000313" key="1">
    <source>
        <dbReference type="EMBL" id="GJC89302.1"/>
    </source>
</evidence>
<dbReference type="Proteomes" id="UP001055172">
    <property type="component" value="Unassembled WGS sequence"/>
</dbReference>
<organism evidence="1 2">
    <name type="scientific">Colletotrichum liriopes</name>
    <dbReference type="NCBI Taxonomy" id="708192"/>
    <lineage>
        <taxon>Eukaryota</taxon>
        <taxon>Fungi</taxon>
        <taxon>Dikarya</taxon>
        <taxon>Ascomycota</taxon>
        <taxon>Pezizomycotina</taxon>
        <taxon>Sordariomycetes</taxon>
        <taxon>Hypocreomycetidae</taxon>
        <taxon>Glomerellales</taxon>
        <taxon>Glomerellaceae</taxon>
        <taxon>Colletotrichum</taxon>
        <taxon>Colletotrichum spaethianum species complex</taxon>
    </lineage>
</organism>
<dbReference type="AlphaFoldDB" id="A0AA37GYE0"/>